<dbReference type="SUPFAM" id="SSF49417">
    <property type="entry name" value="p53-like transcription factors"/>
    <property type="match status" value="1"/>
</dbReference>
<dbReference type="FunFam" id="2.60.40.820:FF:000016">
    <property type="entry name" value="T-box transcription factor TBX2-A"/>
    <property type="match status" value="1"/>
</dbReference>
<dbReference type="Pfam" id="PF00907">
    <property type="entry name" value="T-box"/>
    <property type="match status" value="1"/>
</dbReference>
<evidence type="ECO:0000313" key="10">
    <source>
        <dbReference type="Proteomes" id="UP000887567"/>
    </source>
</evidence>
<feature type="compositionally biased region" description="Acidic residues" evidence="7">
    <location>
        <begin position="293"/>
        <end position="303"/>
    </location>
</feature>
<organism evidence="9 10">
    <name type="scientific">Exaiptasia diaphana</name>
    <name type="common">Tropical sea anemone</name>
    <name type="synonym">Aiptasia pulchella</name>
    <dbReference type="NCBI Taxonomy" id="2652724"/>
    <lineage>
        <taxon>Eukaryota</taxon>
        <taxon>Metazoa</taxon>
        <taxon>Cnidaria</taxon>
        <taxon>Anthozoa</taxon>
        <taxon>Hexacorallia</taxon>
        <taxon>Actiniaria</taxon>
        <taxon>Aiptasiidae</taxon>
        <taxon>Exaiptasia</taxon>
    </lineage>
</organism>
<dbReference type="InterPro" id="IPR008967">
    <property type="entry name" value="p53-like_TF_DNA-bd_sf"/>
</dbReference>
<feature type="compositionally biased region" description="Polar residues" evidence="7">
    <location>
        <begin position="479"/>
        <end position="490"/>
    </location>
</feature>
<dbReference type="KEGG" id="epa:110233691"/>
<dbReference type="SMART" id="SM00425">
    <property type="entry name" value="TBOX"/>
    <property type="match status" value="1"/>
</dbReference>
<dbReference type="CDD" id="cd20188">
    <property type="entry name" value="T-box_TBX2_3-like"/>
    <property type="match status" value="1"/>
</dbReference>
<feature type="compositionally biased region" description="Basic and acidic residues" evidence="7">
    <location>
        <begin position="491"/>
        <end position="505"/>
    </location>
</feature>
<dbReference type="OMA" id="PVMEHRT"/>
<dbReference type="RefSeq" id="XP_020894664.2">
    <property type="nucleotide sequence ID" value="XM_021039005.2"/>
</dbReference>
<accession>A0A913WVA5</accession>
<sequence>MAYYPYYPSRMRDFRVSSLLEGCSQFIPGMPGSSSSIPNNLNSNSPYMYPPPYHPQQLTKQPSHFGPAAMAAPHSSSPQVHMPSHDSDLDTADMSLDNKDLWMKFYNEKTEMVITKAGRRMFPPIKCRVTGLDPRAKYFFLLDIVPADDCRYKFHNCRWMVAGKADPELAKPLYIHPDSPSTGAQWMQKTISFHKMKLTNNIADKHGYTILNSMHKYQPRIHIVRADEGYKYPPNSPFKTFTFEETPFIAVTAYQNEKITQLKIDNNPFAKGFREEGAGHRRRMERRRRTESGNEEDLEDENEDHNSDDGEQRREKNAVSPDSKNTIDHGDSLTHNGDGRVDIKPVVSHPQDDTRHFNDFSHAQTVHLPEDTKPVHLQHDSSDGAVAGPLSVPQHLKAPTPRSFHMDMRFNPYSRAPYSLNSGFMPSHSHGHVYPSCSIPQGVYPGYQGNQGGYPSFNSTSQGGFGYPAGMSTATMVGTLPNDTQTSSELHNLDSHGAEHRGHTQ</sequence>
<keyword evidence="10" id="KW-1185">Reference proteome</keyword>
<proteinExistence type="predicted"/>
<evidence type="ECO:0000256" key="2">
    <source>
        <dbReference type="ARBA" id="ARBA00023015"/>
    </source>
</evidence>
<dbReference type="PRINTS" id="PR00937">
    <property type="entry name" value="TBOX"/>
</dbReference>
<feature type="region of interest" description="Disordered" evidence="7">
    <location>
        <begin position="58"/>
        <end position="86"/>
    </location>
</feature>
<dbReference type="GO" id="GO:0000978">
    <property type="term" value="F:RNA polymerase II cis-regulatory region sequence-specific DNA binding"/>
    <property type="evidence" value="ECO:0007669"/>
    <property type="project" value="InterPro"/>
</dbReference>
<dbReference type="Gene3D" id="2.60.40.820">
    <property type="entry name" value="Transcription factor, T-box"/>
    <property type="match status" value="1"/>
</dbReference>
<evidence type="ECO:0000256" key="1">
    <source>
        <dbReference type="ARBA" id="ARBA00004123"/>
    </source>
</evidence>
<evidence type="ECO:0000313" key="9">
    <source>
        <dbReference type="EnsemblMetazoa" id="XP_020894664.2"/>
    </source>
</evidence>
<dbReference type="PROSITE" id="PS50252">
    <property type="entry name" value="TBOX_3"/>
    <property type="match status" value="1"/>
</dbReference>
<feature type="region of interest" description="Disordered" evidence="7">
    <location>
        <begin position="479"/>
        <end position="505"/>
    </location>
</feature>
<evidence type="ECO:0000256" key="6">
    <source>
        <dbReference type="PROSITE-ProRule" id="PRU00201"/>
    </source>
</evidence>
<keyword evidence="3 6" id="KW-0238">DNA-binding</keyword>
<dbReference type="InterPro" id="IPR046360">
    <property type="entry name" value="T-box_DNA-bd"/>
</dbReference>
<evidence type="ECO:0000256" key="4">
    <source>
        <dbReference type="ARBA" id="ARBA00023163"/>
    </source>
</evidence>
<dbReference type="EnsemblMetazoa" id="XM_021039005.2">
    <property type="protein sequence ID" value="XP_020894664.2"/>
    <property type="gene ID" value="LOC110233691"/>
</dbReference>
<dbReference type="GO" id="GO:0001708">
    <property type="term" value="P:cell fate specification"/>
    <property type="evidence" value="ECO:0007669"/>
    <property type="project" value="TreeGrafter"/>
</dbReference>
<evidence type="ECO:0000256" key="7">
    <source>
        <dbReference type="SAM" id="MobiDB-lite"/>
    </source>
</evidence>
<feature type="compositionally biased region" description="Basic and acidic residues" evidence="7">
    <location>
        <begin position="325"/>
        <end position="343"/>
    </location>
</feature>
<dbReference type="AlphaFoldDB" id="A0A913WVA5"/>
<dbReference type="PANTHER" id="PTHR11267:SF181">
    <property type="entry name" value="OPTOMOTOR-BLIND PROTEIN"/>
    <property type="match status" value="1"/>
</dbReference>
<dbReference type="Proteomes" id="UP000887567">
    <property type="component" value="Unplaced"/>
</dbReference>
<dbReference type="PANTHER" id="PTHR11267">
    <property type="entry name" value="T-BOX PROTEIN-RELATED"/>
    <property type="match status" value="1"/>
</dbReference>
<dbReference type="InterPro" id="IPR036960">
    <property type="entry name" value="T-box_sf"/>
</dbReference>
<dbReference type="GO" id="GO:0000981">
    <property type="term" value="F:DNA-binding transcription factor activity, RNA polymerase II-specific"/>
    <property type="evidence" value="ECO:0007669"/>
    <property type="project" value="TreeGrafter"/>
</dbReference>
<keyword evidence="5 6" id="KW-0539">Nucleus</keyword>
<feature type="compositionally biased region" description="Basic and acidic residues" evidence="7">
    <location>
        <begin position="304"/>
        <end position="317"/>
    </location>
</feature>
<dbReference type="InterPro" id="IPR001699">
    <property type="entry name" value="TF_T-box"/>
</dbReference>
<keyword evidence="4" id="KW-0804">Transcription</keyword>
<feature type="compositionally biased region" description="Low complexity" evidence="7">
    <location>
        <begin position="67"/>
        <end position="78"/>
    </location>
</feature>
<reference evidence="9" key="1">
    <citation type="submission" date="2022-11" db="UniProtKB">
        <authorList>
            <consortium name="EnsemblMetazoa"/>
        </authorList>
    </citation>
    <scope>IDENTIFICATION</scope>
</reference>
<dbReference type="GO" id="GO:0005634">
    <property type="term" value="C:nucleus"/>
    <property type="evidence" value="ECO:0007669"/>
    <property type="project" value="UniProtKB-SubCell"/>
</dbReference>
<feature type="region of interest" description="Disordered" evidence="7">
    <location>
        <begin position="378"/>
        <end position="400"/>
    </location>
</feature>
<evidence type="ECO:0000256" key="5">
    <source>
        <dbReference type="ARBA" id="ARBA00023242"/>
    </source>
</evidence>
<dbReference type="GeneID" id="110233691"/>
<evidence type="ECO:0000256" key="3">
    <source>
        <dbReference type="ARBA" id="ARBA00023125"/>
    </source>
</evidence>
<evidence type="ECO:0000259" key="8">
    <source>
        <dbReference type="PROSITE" id="PS50252"/>
    </source>
</evidence>
<dbReference type="PROSITE" id="PS01283">
    <property type="entry name" value="TBOX_1"/>
    <property type="match status" value="1"/>
</dbReference>
<name>A0A913WVA5_EXADI</name>
<dbReference type="OrthoDB" id="7442607at2759"/>
<dbReference type="GO" id="GO:0045893">
    <property type="term" value="P:positive regulation of DNA-templated transcription"/>
    <property type="evidence" value="ECO:0007669"/>
    <property type="project" value="InterPro"/>
</dbReference>
<dbReference type="PROSITE" id="PS01264">
    <property type="entry name" value="TBOX_2"/>
    <property type="match status" value="1"/>
</dbReference>
<feature type="compositionally biased region" description="Basic residues" evidence="7">
    <location>
        <begin position="280"/>
        <end position="289"/>
    </location>
</feature>
<feature type="DNA-binding region" description="T-box" evidence="6">
    <location>
        <begin position="101"/>
        <end position="275"/>
    </location>
</feature>
<feature type="domain" description="T-box" evidence="8">
    <location>
        <begin position="96"/>
        <end position="275"/>
    </location>
</feature>
<dbReference type="GO" id="GO:0000785">
    <property type="term" value="C:chromatin"/>
    <property type="evidence" value="ECO:0007669"/>
    <property type="project" value="TreeGrafter"/>
</dbReference>
<feature type="region of interest" description="Disordered" evidence="7">
    <location>
        <begin position="270"/>
        <end position="353"/>
    </location>
</feature>
<comment type="subcellular location">
    <subcellularLocation>
        <location evidence="1 6">Nucleus</location>
    </subcellularLocation>
</comment>
<dbReference type="InterPro" id="IPR018186">
    <property type="entry name" value="TF_T-box_CS"/>
</dbReference>
<protein>
    <recommendedName>
        <fullName evidence="8">T-box domain-containing protein</fullName>
    </recommendedName>
</protein>
<keyword evidence="2" id="KW-0805">Transcription regulation</keyword>